<sequence length="289" mass="31900">LGDIPESEEIKRILLEEWGPFVSNYGWGIDHFPSVLQWKNIDQLAIPEEVKNRFKSVLQEKQVLLSNQQDEIVWTAASSGFFKLNFDGAARGNLGASGAGCLIRNSLGQVVKAASFKLKDDSCNFVELQALSKGLDLVASLNIGNLEIEEDMVAVKSVLGGDFLKVEGWSRVNSGTVSIFVENLLVLCPSKADVVNLALHWVQPSFCGNLASNVANCNVLFWAASDGEQGSSVVNTCVFKELEKRFRVLMEFSENLVAFARDRNLGHARIKLPNLKALNLSLEPVLCWW</sequence>
<dbReference type="SUPFAM" id="SSF53098">
    <property type="entry name" value="Ribonuclease H-like"/>
    <property type="match status" value="1"/>
</dbReference>
<organism evidence="2 3">
    <name type="scientific">Taxus chinensis</name>
    <name type="common">Chinese yew</name>
    <name type="synonym">Taxus wallichiana var. chinensis</name>
    <dbReference type="NCBI Taxonomy" id="29808"/>
    <lineage>
        <taxon>Eukaryota</taxon>
        <taxon>Viridiplantae</taxon>
        <taxon>Streptophyta</taxon>
        <taxon>Embryophyta</taxon>
        <taxon>Tracheophyta</taxon>
        <taxon>Spermatophyta</taxon>
        <taxon>Pinopsida</taxon>
        <taxon>Pinidae</taxon>
        <taxon>Conifers II</taxon>
        <taxon>Cupressales</taxon>
        <taxon>Taxaceae</taxon>
        <taxon>Taxus</taxon>
    </lineage>
</organism>
<reference evidence="2 3" key="1">
    <citation type="journal article" date="2021" name="Nat. Plants">
        <title>The Taxus genome provides insights into paclitaxel biosynthesis.</title>
        <authorList>
            <person name="Xiong X."/>
            <person name="Gou J."/>
            <person name="Liao Q."/>
            <person name="Li Y."/>
            <person name="Zhou Q."/>
            <person name="Bi G."/>
            <person name="Li C."/>
            <person name="Du R."/>
            <person name="Wang X."/>
            <person name="Sun T."/>
            <person name="Guo L."/>
            <person name="Liang H."/>
            <person name="Lu P."/>
            <person name="Wu Y."/>
            <person name="Zhang Z."/>
            <person name="Ro D.K."/>
            <person name="Shang Y."/>
            <person name="Huang S."/>
            <person name="Yan J."/>
        </authorList>
    </citation>
    <scope>NUCLEOTIDE SEQUENCE [LARGE SCALE GENOMIC DNA]</scope>
    <source>
        <strain evidence="2">Ta-2019</strain>
    </source>
</reference>
<protein>
    <recommendedName>
        <fullName evidence="1">RNase H type-1 domain-containing protein</fullName>
    </recommendedName>
</protein>
<proteinExistence type="predicted"/>
<dbReference type="EMBL" id="JAHRHJ020003813">
    <property type="protein sequence ID" value="KAH9288490.1"/>
    <property type="molecule type" value="Genomic_DNA"/>
</dbReference>
<evidence type="ECO:0000259" key="1">
    <source>
        <dbReference type="Pfam" id="PF13456"/>
    </source>
</evidence>
<dbReference type="GO" id="GO:0003676">
    <property type="term" value="F:nucleic acid binding"/>
    <property type="evidence" value="ECO:0007669"/>
    <property type="project" value="InterPro"/>
</dbReference>
<dbReference type="InterPro" id="IPR012337">
    <property type="entry name" value="RNaseH-like_sf"/>
</dbReference>
<dbReference type="PANTHER" id="PTHR47723:SF19">
    <property type="entry name" value="POLYNUCLEOTIDYL TRANSFERASE, RIBONUCLEASE H-LIKE SUPERFAMILY PROTEIN"/>
    <property type="match status" value="1"/>
</dbReference>
<feature type="non-terminal residue" evidence="2">
    <location>
        <position position="289"/>
    </location>
</feature>
<feature type="domain" description="RNase H type-1" evidence="1">
    <location>
        <begin position="85"/>
        <end position="156"/>
    </location>
</feature>
<name>A0AA38F4A1_TAXCH</name>
<dbReference type="InterPro" id="IPR036397">
    <property type="entry name" value="RNaseH_sf"/>
</dbReference>
<accession>A0AA38F4A1</accession>
<evidence type="ECO:0000313" key="3">
    <source>
        <dbReference type="Proteomes" id="UP000824469"/>
    </source>
</evidence>
<dbReference type="GO" id="GO:0004523">
    <property type="term" value="F:RNA-DNA hybrid ribonuclease activity"/>
    <property type="evidence" value="ECO:0007669"/>
    <property type="project" value="InterPro"/>
</dbReference>
<dbReference type="AlphaFoldDB" id="A0AA38F4A1"/>
<comment type="caution">
    <text evidence="2">The sequence shown here is derived from an EMBL/GenBank/DDBJ whole genome shotgun (WGS) entry which is preliminary data.</text>
</comment>
<dbReference type="InterPro" id="IPR002156">
    <property type="entry name" value="RNaseH_domain"/>
</dbReference>
<dbReference type="Pfam" id="PF13456">
    <property type="entry name" value="RVT_3"/>
    <property type="match status" value="1"/>
</dbReference>
<dbReference type="Proteomes" id="UP000824469">
    <property type="component" value="Unassembled WGS sequence"/>
</dbReference>
<dbReference type="Gene3D" id="3.30.420.10">
    <property type="entry name" value="Ribonuclease H-like superfamily/Ribonuclease H"/>
    <property type="match status" value="1"/>
</dbReference>
<keyword evidence="3" id="KW-1185">Reference proteome</keyword>
<dbReference type="InterPro" id="IPR053151">
    <property type="entry name" value="RNase_H-like"/>
</dbReference>
<gene>
    <name evidence="2" type="ORF">KI387_032607</name>
</gene>
<dbReference type="PANTHER" id="PTHR47723">
    <property type="entry name" value="OS05G0353850 PROTEIN"/>
    <property type="match status" value="1"/>
</dbReference>
<evidence type="ECO:0000313" key="2">
    <source>
        <dbReference type="EMBL" id="KAH9288490.1"/>
    </source>
</evidence>